<keyword evidence="5" id="KW-0408">Iron</keyword>
<evidence type="ECO:0000256" key="1">
    <source>
        <dbReference type="ARBA" id="ARBA00010342"/>
    </source>
</evidence>
<dbReference type="CDD" id="cd16378">
    <property type="entry name" value="CcmH_N"/>
    <property type="match status" value="1"/>
</dbReference>
<evidence type="ECO:0000256" key="3">
    <source>
        <dbReference type="ARBA" id="ARBA00022723"/>
    </source>
</evidence>
<keyword evidence="2" id="KW-0349">Heme</keyword>
<dbReference type="AlphaFoldDB" id="A0A3B0SGX1"/>
<keyword evidence="3" id="KW-0479">Metal-binding</keyword>
<evidence type="ECO:0000259" key="7">
    <source>
        <dbReference type="Pfam" id="PF03918"/>
    </source>
</evidence>
<dbReference type="GO" id="GO:0005886">
    <property type="term" value="C:plasma membrane"/>
    <property type="evidence" value="ECO:0007669"/>
    <property type="project" value="TreeGrafter"/>
</dbReference>
<dbReference type="PANTHER" id="PTHR47870:SF4">
    <property type="entry name" value="CYTOCHROME C-TYPE BIOGENESIS PROTEIN CYCH"/>
    <property type="match status" value="1"/>
</dbReference>
<evidence type="ECO:0000256" key="2">
    <source>
        <dbReference type="ARBA" id="ARBA00022617"/>
    </source>
</evidence>
<evidence type="ECO:0000256" key="6">
    <source>
        <dbReference type="SAM" id="Phobius"/>
    </source>
</evidence>
<dbReference type="Pfam" id="PF03918">
    <property type="entry name" value="CcmH"/>
    <property type="match status" value="1"/>
</dbReference>
<feature type="transmembrane region" description="Helical" evidence="6">
    <location>
        <begin position="101"/>
        <end position="122"/>
    </location>
</feature>
<reference evidence="8" key="1">
    <citation type="submission" date="2018-06" db="EMBL/GenBank/DDBJ databases">
        <authorList>
            <person name="Zhirakovskaya E."/>
        </authorList>
    </citation>
    <scope>NUCLEOTIDE SEQUENCE</scope>
</reference>
<gene>
    <name evidence="8" type="ORF">MNBD_ALPHA07-154</name>
</gene>
<sequence length="150" mass="16358">MKRLLLIFCLIATPLWAVQPDEILPDAALEARARVISKGLRCLVCRNENIDDSNAGLARDLRLLVRERLVAGDDDAAVVNFIVARYGEYVLLKPGIGGSNMLLWAAGPLMLILGGAMALIYVRRRSVAEEGSPAGLSDDEKARLAEIMKE</sequence>
<name>A0A3B0SGX1_9ZZZZ</name>
<dbReference type="Gene3D" id="1.10.8.640">
    <property type="entry name" value="Cytochrome C biogenesis protein"/>
    <property type="match status" value="1"/>
</dbReference>
<evidence type="ECO:0000256" key="5">
    <source>
        <dbReference type="ARBA" id="ARBA00023004"/>
    </source>
</evidence>
<keyword evidence="6" id="KW-0472">Membrane</keyword>
<keyword evidence="8" id="KW-0456">Lyase</keyword>
<accession>A0A3B0SGX1</accession>
<evidence type="ECO:0000256" key="4">
    <source>
        <dbReference type="ARBA" id="ARBA00022729"/>
    </source>
</evidence>
<evidence type="ECO:0000313" key="8">
    <source>
        <dbReference type="EMBL" id="VAW03393.1"/>
    </source>
</evidence>
<keyword evidence="4" id="KW-0732">Signal</keyword>
<dbReference type="InterPro" id="IPR005616">
    <property type="entry name" value="CcmH/CycL/Ccl2/NrfF_N"/>
</dbReference>
<dbReference type="PANTHER" id="PTHR47870">
    <property type="entry name" value="CYTOCHROME C-TYPE BIOGENESIS PROTEIN CCMH"/>
    <property type="match status" value="1"/>
</dbReference>
<comment type="similarity">
    <text evidence="1">Belongs to the CcmH/CycL/Ccl2/NrfF family.</text>
</comment>
<keyword evidence="6" id="KW-1133">Transmembrane helix</keyword>
<feature type="domain" description="CcmH/CycL/Ccl2/NrfF N-terminal" evidence="7">
    <location>
        <begin position="6"/>
        <end position="148"/>
    </location>
</feature>
<dbReference type="GO" id="GO:0046872">
    <property type="term" value="F:metal ion binding"/>
    <property type="evidence" value="ECO:0007669"/>
    <property type="project" value="UniProtKB-KW"/>
</dbReference>
<dbReference type="GO" id="GO:0016829">
    <property type="term" value="F:lyase activity"/>
    <property type="evidence" value="ECO:0007669"/>
    <property type="project" value="UniProtKB-KW"/>
</dbReference>
<organism evidence="8">
    <name type="scientific">hydrothermal vent metagenome</name>
    <dbReference type="NCBI Taxonomy" id="652676"/>
    <lineage>
        <taxon>unclassified sequences</taxon>
        <taxon>metagenomes</taxon>
        <taxon>ecological metagenomes</taxon>
    </lineage>
</organism>
<dbReference type="InterPro" id="IPR038297">
    <property type="entry name" value="CcmH/CycL/NrfF/Ccl2_sf"/>
</dbReference>
<keyword evidence="6" id="KW-0812">Transmembrane</keyword>
<dbReference type="EMBL" id="UOEG01000258">
    <property type="protein sequence ID" value="VAW03393.1"/>
    <property type="molecule type" value="Genomic_DNA"/>
</dbReference>
<dbReference type="InterPro" id="IPR051263">
    <property type="entry name" value="C-type_cytochrome_biogenesis"/>
</dbReference>
<proteinExistence type="inferred from homology"/>
<protein>
    <submittedName>
        <fullName evidence="8">Cytochrome c heme lyase subunit CcmL</fullName>
    </submittedName>
</protein>